<dbReference type="AlphaFoldDB" id="A0A8X6PDP0"/>
<sequence length="102" mass="11471">MQPSLNKQMHGRKLIRGGINSRIEPQRSFNILPNNMKSNPKFLSMNCFEHLYSSPKLFSSKLITTNRQSTETAKQASNSIKKLVTLEDSADSLASYFSPPVP</sequence>
<proteinExistence type="predicted"/>
<evidence type="ECO:0000313" key="2">
    <source>
        <dbReference type="Proteomes" id="UP000887013"/>
    </source>
</evidence>
<name>A0A8X6PDP0_NEPPI</name>
<gene>
    <name evidence="1" type="ORF">NPIL_644301</name>
</gene>
<accession>A0A8X6PDP0</accession>
<comment type="caution">
    <text evidence="1">The sequence shown here is derived from an EMBL/GenBank/DDBJ whole genome shotgun (WGS) entry which is preliminary data.</text>
</comment>
<keyword evidence="2" id="KW-1185">Reference proteome</keyword>
<protein>
    <submittedName>
        <fullName evidence="1">Uncharacterized protein</fullName>
    </submittedName>
</protein>
<reference evidence="1" key="1">
    <citation type="submission" date="2020-08" db="EMBL/GenBank/DDBJ databases">
        <title>Multicomponent nature underlies the extraordinary mechanical properties of spider dragline silk.</title>
        <authorList>
            <person name="Kono N."/>
            <person name="Nakamura H."/>
            <person name="Mori M."/>
            <person name="Yoshida Y."/>
            <person name="Ohtoshi R."/>
            <person name="Malay A.D."/>
            <person name="Moran D.A.P."/>
            <person name="Tomita M."/>
            <person name="Numata K."/>
            <person name="Arakawa K."/>
        </authorList>
    </citation>
    <scope>NUCLEOTIDE SEQUENCE</scope>
</reference>
<evidence type="ECO:0000313" key="1">
    <source>
        <dbReference type="EMBL" id="GFT65353.1"/>
    </source>
</evidence>
<dbReference type="EMBL" id="BMAW01019818">
    <property type="protein sequence ID" value="GFT65353.1"/>
    <property type="molecule type" value="Genomic_DNA"/>
</dbReference>
<dbReference type="Proteomes" id="UP000887013">
    <property type="component" value="Unassembled WGS sequence"/>
</dbReference>
<organism evidence="1 2">
    <name type="scientific">Nephila pilipes</name>
    <name type="common">Giant wood spider</name>
    <name type="synonym">Nephila maculata</name>
    <dbReference type="NCBI Taxonomy" id="299642"/>
    <lineage>
        <taxon>Eukaryota</taxon>
        <taxon>Metazoa</taxon>
        <taxon>Ecdysozoa</taxon>
        <taxon>Arthropoda</taxon>
        <taxon>Chelicerata</taxon>
        <taxon>Arachnida</taxon>
        <taxon>Araneae</taxon>
        <taxon>Araneomorphae</taxon>
        <taxon>Entelegynae</taxon>
        <taxon>Araneoidea</taxon>
        <taxon>Nephilidae</taxon>
        <taxon>Nephila</taxon>
    </lineage>
</organism>